<dbReference type="GO" id="GO:0005829">
    <property type="term" value="C:cytosol"/>
    <property type="evidence" value="ECO:0007669"/>
    <property type="project" value="TreeGrafter"/>
</dbReference>
<comment type="similarity">
    <text evidence="2 13">Belongs to the ALAD family.</text>
</comment>
<dbReference type="Pfam" id="PF00490">
    <property type="entry name" value="ALAD"/>
    <property type="match status" value="1"/>
</dbReference>
<gene>
    <name evidence="14" type="ordered locus">Taci_0041</name>
</gene>
<keyword evidence="6 14" id="KW-0456">Lyase</keyword>
<feature type="binding site" evidence="11">
    <location>
        <position position="276"/>
    </location>
    <ligand>
        <name>5-aminolevulinate</name>
        <dbReference type="ChEBI" id="CHEBI:356416"/>
        <label>2</label>
    </ligand>
</feature>
<dbReference type="STRING" id="525903.Taci_0041"/>
<feature type="active site" description="Schiff-base intermediate with substrate" evidence="10">
    <location>
        <position position="250"/>
    </location>
</feature>
<keyword evidence="15" id="KW-1185">Reference proteome</keyword>
<dbReference type="EC" id="4.2.1.24" evidence="3"/>
<proteinExistence type="inferred from homology"/>
<evidence type="ECO:0000256" key="9">
    <source>
        <dbReference type="ARBA" id="ARBA00047651"/>
    </source>
</evidence>
<feature type="binding site" evidence="12">
    <location>
        <position position="132"/>
    </location>
    <ligand>
        <name>Zn(2+)</name>
        <dbReference type="ChEBI" id="CHEBI:29105"/>
        <note>catalytic</note>
    </ligand>
</feature>
<dbReference type="KEGG" id="tai:Taci_0041"/>
<dbReference type="InterPro" id="IPR001731">
    <property type="entry name" value="ALAD"/>
</dbReference>
<evidence type="ECO:0000256" key="6">
    <source>
        <dbReference type="ARBA" id="ARBA00023239"/>
    </source>
</evidence>
<keyword evidence="12" id="KW-0479">Metal-binding</keyword>
<dbReference type="EMBL" id="CP001818">
    <property type="protein sequence ID" value="ACZ18281.1"/>
    <property type="molecule type" value="Genomic_DNA"/>
</dbReference>
<dbReference type="UniPathway" id="UPA00251">
    <property type="reaction ID" value="UER00318"/>
</dbReference>
<keyword evidence="7" id="KW-0627">Porphyrin biosynthesis</keyword>
<accession>D1B7M8</accession>
<feature type="binding site" evidence="11">
    <location>
        <position position="314"/>
    </location>
    <ligand>
        <name>5-aminolevulinate</name>
        <dbReference type="ChEBI" id="CHEBI:356416"/>
        <label>2</label>
    </ligand>
</feature>
<organism evidence="14 15">
    <name type="scientific">Thermanaerovibrio acidaminovorans (strain ATCC 49978 / DSM 6589 / Su883)</name>
    <name type="common">Selenomonas acidaminovorans</name>
    <dbReference type="NCBI Taxonomy" id="525903"/>
    <lineage>
        <taxon>Bacteria</taxon>
        <taxon>Thermotogati</taxon>
        <taxon>Synergistota</taxon>
        <taxon>Synergistia</taxon>
        <taxon>Synergistales</taxon>
        <taxon>Synergistaceae</taxon>
        <taxon>Thermanaerovibrio</taxon>
    </lineage>
</organism>
<name>D1B7M8_THEAS</name>
<dbReference type="PIRSF" id="PIRSF001415">
    <property type="entry name" value="Porphbilin_synth"/>
    <property type="match status" value="1"/>
</dbReference>
<dbReference type="OrthoDB" id="9805001at2"/>
<evidence type="ECO:0000313" key="14">
    <source>
        <dbReference type="EMBL" id="ACZ18281.1"/>
    </source>
</evidence>
<evidence type="ECO:0000313" key="15">
    <source>
        <dbReference type="Proteomes" id="UP000002030"/>
    </source>
</evidence>
<dbReference type="PANTHER" id="PTHR11458">
    <property type="entry name" value="DELTA-AMINOLEVULINIC ACID DEHYDRATASE"/>
    <property type="match status" value="1"/>
</dbReference>
<evidence type="ECO:0000256" key="5">
    <source>
        <dbReference type="ARBA" id="ARBA00023133"/>
    </source>
</evidence>
<dbReference type="PATRIC" id="fig|525903.6.peg.44"/>
<dbReference type="AlphaFoldDB" id="D1B7M8"/>
<dbReference type="NCBIfam" id="NF006762">
    <property type="entry name" value="PRK09283.1"/>
    <property type="match status" value="1"/>
</dbReference>
<dbReference type="RefSeq" id="WP_012868797.1">
    <property type="nucleotide sequence ID" value="NC_013522.1"/>
</dbReference>
<feature type="active site" description="Schiff-base intermediate with substrate" evidence="10">
    <location>
        <position position="197"/>
    </location>
</feature>
<comment type="pathway">
    <text evidence="1">Porphyrin-containing compound metabolism; protoporphyrin-IX biosynthesis; coproporphyrinogen-III from 5-aminolevulinate: step 1/4.</text>
</comment>
<evidence type="ECO:0000256" key="10">
    <source>
        <dbReference type="PIRSR" id="PIRSR001415-1"/>
    </source>
</evidence>
<keyword evidence="5" id="KW-0350">Heme biosynthesis</keyword>
<dbReference type="SUPFAM" id="SSF51569">
    <property type="entry name" value="Aldolase"/>
    <property type="match status" value="1"/>
</dbReference>
<dbReference type="GO" id="GO:0006782">
    <property type="term" value="P:protoporphyrinogen IX biosynthetic process"/>
    <property type="evidence" value="ECO:0007669"/>
    <property type="project" value="UniProtKB-UniPathway"/>
</dbReference>
<protein>
    <recommendedName>
        <fullName evidence="4">Delta-aminolevulinic acid dehydratase</fullName>
        <ecNumber evidence="3">4.2.1.24</ecNumber>
    </recommendedName>
    <alternativeName>
        <fullName evidence="8">Porphobilinogen synthase</fullName>
    </alternativeName>
</protein>
<evidence type="ECO:0000256" key="2">
    <source>
        <dbReference type="ARBA" id="ARBA00008055"/>
    </source>
</evidence>
<reference evidence="14 15" key="1">
    <citation type="journal article" date="2009" name="Stand. Genomic Sci.">
        <title>Complete genome sequence of Thermanaerovibrio acidaminovorans type strain (Su883).</title>
        <authorList>
            <person name="Chovatia M."/>
            <person name="Sikorski J."/>
            <person name="Schroder M."/>
            <person name="Lapidus A."/>
            <person name="Nolan M."/>
            <person name="Tice H."/>
            <person name="Glavina Del Rio T."/>
            <person name="Copeland A."/>
            <person name="Cheng J.F."/>
            <person name="Lucas S."/>
            <person name="Chen F."/>
            <person name="Bruce D."/>
            <person name="Goodwin L."/>
            <person name="Pitluck S."/>
            <person name="Ivanova N."/>
            <person name="Mavromatis K."/>
            <person name="Ovchinnikova G."/>
            <person name="Pati A."/>
            <person name="Chen A."/>
            <person name="Palaniappan K."/>
            <person name="Land M."/>
            <person name="Hauser L."/>
            <person name="Chang Y.J."/>
            <person name="Jeffries C.D."/>
            <person name="Chain P."/>
            <person name="Saunders E."/>
            <person name="Detter J.C."/>
            <person name="Brettin T."/>
            <person name="Rohde M."/>
            <person name="Goker M."/>
            <person name="Spring S."/>
            <person name="Bristow J."/>
            <person name="Markowitz V."/>
            <person name="Hugenholtz P."/>
            <person name="Kyrpides N.C."/>
            <person name="Klenk H.P."/>
            <person name="Eisen J.A."/>
        </authorList>
    </citation>
    <scope>NUCLEOTIDE SEQUENCE [LARGE SCALE GENOMIC DNA]</scope>
    <source>
        <strain evidence="15">ATCC 49978 / DSM 6589 / Su883</strain>
    </source>
</reference>
<dbReference type="InterPro" id="IPR013785">
    <property type="entry name" value="Aldolase_TIM"/>
</dbReference>
<dbReference type="PANTHER" id="PTHR11458:SF0">
    <property type="entry name" value="DELTA-AMINOLEVULINIC ACID DEHYDRATASE"/>
    <property type="match status" value="1"/>
</dbReference>
<evidence type="ECO:0000256" key="1">
    <source>
        <dbReference type="ARBA" id="ARBA00004694"/>
    </source>
</evidence>
<dbReference type="Gene3D" id="3.20.20.70">
    <property type="entry name" value="Aldolase class I"/>
    <property type="match status" value="1"/>
</dbReference>
<dbReference type="PRINTS" id="PR00144">
    <property type="entry name" value="DALDHYDRTASE"/>
</dbReference>
<evidence type="ECO:0000256" key="3">
    <source>
        <dbReference type="ARBA" id="ARBA00012053"/>
    </source>
</evidence>
<sequence>MTGSFPQSRCRRNRLYPTIRQALMETVITPSNLVLPLFVVPGESVEEPVSSMPGVQRWSVDRLGKPVEEAMEAGVRCFLLFGIPSYKDPDGTSADRLDQPVQRALRLLRDRYPEAYLVGDVCLCEYTSHGHCGIIKEGNIDNDLTLKRLASVALSHAEAGAHAVAPSDMMDGRVSVIRQELDGSGFSDVGVWSYAAKFASAFYGPFRDAAESTPAFGDRRSHQLPVENRLEAIRDALMDQDEGADLLIVKPAGTSLDVVRDLREEARLPLGGYVVSGEHSMLAGAISAGLLREDAYLEYHLCVKRAGCSVIITYGAVDLARRVRRLLGV</sequence>
<dbReference type="EnsemblBacteria" id="ACZ18281">
    <property type="protein sequence ID" value="ACZ18281"/>
    <property type="gene ID" value="Taci_0041"/>
</dbReference>
<dbReference type="CDD" id="cd00384">
    <property type="entry name" value="ALAD_PBGS"/>
    <property type="match status" value="1"/>
</dbReference>
<keyword evidence="12" id="KW-0862">Zinc</keyword>
<dbReference type="eggNOG" id="COG0113">
    <property type="taxonomic scope" value="Bacteria"/>
</dbReference>
<evidence type="ECO:0000256" key="13">
    <source>
        <dbReference type="RuleBase" id="RU004161"/>
    </source>
</evidence>
<comment type="catalytic activity">
    <reaction evidence="9">
        <text>2 5-aminolevulinate = porphobilinogen + 2 H2O + H(+)</text>
        <dbReference type="Rhea" id="RHEA:24064"/>
        <dbReference type="ChEBI" id="CHEBI:15377"/>
        <dbReference type="ChEBI" id="CHEBI:15378"/>
        <dbReference type="ChEBI" id="CHEBI:58126"/>
        <dbReference type="ChEBI" id="CHEBI:356416"/>
        <dbReference type="EC" id="4.2.1.24"/>
    </reaction>
</comment>
<evidence type="ECO:0000256" key="7">
    <source>
        <dbReference type="ARBA" id="ARBA00023244"/>
    </source>
</evidence>
<evidence type="ECO:0000256" key="4">
    <source>
        <dbReference type="ARBA" id="ARBA00020771"/>
    </source>
</evidence>
<feature type="binding site" evidence="11">
    <location>
        <position position="219"/>
    </location>
    <ligand>
        <name>5-aminolevulinate</name>
        <dbReference type="ChEBI" id="CHEBI:356416"/>
        <label>1</label>
    </ligand>
</feature>
<feature type="binding site" evidence="12">
    <location>
        <position position="124"/>
    </location>
    <ligand>
        <name>Zn(2+)</name>
        <dbReference type="ChEBI" id="CHEBI:29105"/>
        <note>catalytic</note>
    </ligand>
</feature>
<evidence type="ECO:0000256" key="11">
    <source>
        <dbReference type="PIRSR" id="PIRSR001415-2"/>
    </source>
</evidence>
<dbReference type="HOGENOM" id="CLU_035731_0_0_0"/>
<dbReference type="FunFam" id="3.20.20.70:FF:000019">
    <property type="entry name" value="Delta-aminolevulinic acid dehydratase"/>
    <property type="match status" value="1"/>
</dbReference>
<evidence type="ECO:0000256" key="12">
    <source>
        <dbReference type="PIRSR" id="PIRSR001415-3"/>
    </source>
</evidence>
<dbReference type="GO" id="GO:0008270">
    <property type="term" value="F:zinc ion binding"/>
    <property type="evidence" value="ECO:0007669"/>
    <property type="project" value="TreeGrafter"/>
</dbReference>
<evidence type="ECO:0000256" key="8">
    <source>
        <dbReference type="ARBA" id="ARBA00032837"/>
    </source>
</evidence>
<feature type="binding site" evidence="12">
    <location>
        <position position="122"/>
    </location>
    <ligand>
        <name>Zn(2+)</name>
        <dbReference type="ChEBI" id="CHEBI:29105"/>
        <note>catalytic</note>
    </ligand>
</feature>
<dbReference type="SMART" id="SM01004">
    <property type="entry name" value="ALAD"/>
    <property type="match status" value="1"/>
</dbReference>
<dbReference type="Proteomes" id="UP000002030">
    <property type="component" value="Chromosome"/>
</dbReference>
<dbReference type="GO" id="GO:0004655">
    <property type="term" value="F:porphobilinogen synthase activity"/>
    <property type="evidence" value="ECO:0007669"/>
    <property type="project" value="UniProtKB-EC"/>
</dbReference>
<feature type="binding site" evidence="11">
    <location>
        <position position="207"/>
    </location>
    <ligand>
        <name>5-aminolevulinate</name>
        <dbReference type="ChEBI" id="CHEBI:356416"/>
        <label>1</label>
    </ligand>
</feature>